<dbReference type="Proteomes" id="UP001163105">
    <property type="component" value="Unassembled WGS sequence"/>
</dbReference>
<keyword evidence="2" id="KW-0548">Nucleotidyltransferase</keyword>
<dbReference type="Pfam" id="PF14529">
    <property type="entry name" value="Exo_endo_phos_2"/>
    <property type="match status" value="1"/>
</dbReference>
<dbReference type="AlphaFoldDB" id="A0AB34FC91"/>
<keyword evidence="2" id="KW-0808">Transferase</keyword>
<organism evidence="2 3">
    <name type="scientific">Purpureocillium lavendulum</name>
    <dbReference type="NCBI Taxonomy" id="1247861"/>
    <lineage>
        <taxon>Eukaryota</taxon>
        <taxon>Fungi</taxon>
        <taxon>Dikarya</taxon>
        <taxon>Ascomycota</taxon>
        <taxon>Pezizomycotina</taxon>
        <taxon>Sordariomycetes</taxon>
        <taxon>Hypocreomycetidae</taxon>
        <taxon>Hypocreales</taxon>
        <taxon>Ophiocordycipitaceae</taxon>
        <taxon>Purpureocillium</taxon>
    </lineage>
</organism>
<evidence type="ECO:0000313" key="3">
    <source>
        <dbReference type="Proteomes" id="UP001163105"/>
    </source>
</evidence>
<feature type="domain" description="Endonuclease/exonuclease/phosphatase" evidence="1">
    <location>
        <begin position="130"/>
        <end position="199"/>
    </location>
</feature>
<dbReference type="EMBL" id="JAQHRD010000024">
    <property type="protein sequence ID" value="KAJ6436311.1"/>
    <property type="molecule type" value="Genomic_DNA"/>
</dbReference>
<dbReference type="GO" id="GO:0003964">
    <property type="term" value="F:RNA-directed DNA polymerase activity"/>
    <property type="evidence" value="ECO:0007669"/>
    <property type="project" value="UniProtKB-KW"/>
</dbReference>
<reference evidence="2" key="1">
    <citation type="submission" date="2023-01" db="EMBL/GenBank/DDBJ databases">
        <title>The growth and conidiation of Purpureocillium lavendulum are regulated by nitrogen source and histone H3K14 acetylation.</title>
        <authorList>
            <person name="Tang P."/>
            <person name="Han J."/>
            <person name="Zhang C."/>
            <person name="Tang P."/>
            <person name="Qi F."/>
            <person name="Zhang K."/>
            <person name="Liang L."/>
        </authorList>
    </citation>
    <scope>NUCLEOTIDE SEQUENCE</scope>
    <source>
        <strain evidence="2">YMF1.00683</strain>
    </source>
</reference>
<accession>A0AB34FC91</accession>
<gene>
    <name evidence="2" type="ORF">O9K51_11134</name>
</gene>
<sequence length="231" mass="26474">MTTKNTLTILQYNVRKSKDTVMAALLRDPRIREYDILATQEPWKNPFGDTTHHPAKDLFHLCYPATEEGKPARVCFFINKQLDHSKWHFKCAGRDLCTLILEANAEVSSTIAIHNVYNPHKQQENRRIRHADDEADELLEIMDDFSLTSHLPPGTITFEEADRRSAIDLSLTTTGLVDRLIRCGIDEDINHDSDHLPIVSSLDLTTTQLKPKSRLKWKAIDEAAFTRTLRN</sequence>
<dbReference type="InterPro" id="IPR036691">
    <property type="entry name" value="Endo/exonu/phosph_ase_sf"/>
</dbReference>
<evidence type="ECO:0000259" key="1">
    <source>
        <dbReference type="Pfam" id="PF14529"/>
    </source>
</evidence>
<dbReference type="SUPFAM" id="SSF56219">
    <property type="entry name" value="DNase I-like"/>
    <property type="match status" value="1"/>
</dbReference>
<protein>
    <submittedName>
        <fullName evidence="2">Reverse transcriptase</fullName>
    </submittedName>
</protein>
<keyword evidence="2" id="KW-0695">RNA-directed DNA polymerase</keyword>
<dbReference type="Gene3D" id="3.60.10.10">
    <property type="entry name" value="Endonuclease/exonuclease/phosphatase"/>
    <property type="match status" value="2"/>
</dbReference>
<evidence type="ECO:0000313" key="2">
    <source>
        <dbReference type="EMBL" id="KAJ6436311.1"/>
    </source>
</evidence>
<comment type="caution">
    <text evidence="2">The sequence shown here is derived from an EMBL/GenBank/DDBJ whole genome shotgun (WGS) entry which is preliminary data.</text>
</comment>
<dbReference type="InterPro" id="IPR005135">
    <property type="entry name" value="Endo/exonuclease/phosphatase"/>
</dbReference>
<name>A0AB34FC91_9HYPO</name>
<proteinExistence type="predicted"/>
<keyword evidence="3" id="KW-1185">Reference proteome</keyword>